<accession>A0A327X876</accession>
<evidence type="ECO:0000313" key="2">
    <source>
        <dbReference type="Proteomes" id="UP000248790"/>
    </source>
</evidence>
<organism evidence="1 2">
    <name type="scientific">Larkinella arboricola</name>
    <dbReference type="NCBI Taxonomy" id="643671"/>
    <lineage>
        <taxon>Bacteria</taxon>
        <taxon>Pseudomonadati</taxon>
        <taxon>Bacteroidota</taxon>
        <taxon>Cytophagia</taxon>
        <taxon>Cytophagales</taxon>
        <taxon>Spirosomataceae</taxon>
        <taxon>Larkinella</taxon>
    </lineage>
</organism>
<comment type="caution">
    <text evidence="1">The sequence shown here is derived from an EMBL/GenBank/DDBJ whole genome shotgun (WGS) entry which is preliminary data.</text>
</comment>
<name>A0A327X876_LARAB</name>
<dbReference type="Proteomes" id="UP000248790">
    <property type="component" value="Unassembled WGS sequence"/>
</dbReference>
<sequence length="53" mass="5989">MGLLADSCKIGCRAAHHHQCPNSNFMTGLRAILTNQKPGKDYKTLWRFQDKAD</sequence>
<keyword evidence="2" id="KW-1185">Reference proteome</keyword>
<dbReference type="AlphaFoldDB" id="A0A327X876"/>
<reference evidence="1 2" key="1">
    <citation type="submission" date="2018-06" db="EMBL/GenBank/DDBJ databases">
        <title>Genomic Encyclopedia of Archaeal and Bacterial Type Strains, Phase II (KMG-II): from individual species to whole genera.</title>
        <authorList>
            <person name="Goeker M."/>
        </authorList>
    </citation>
    <scope>NUCLEOTIDE SEQUENCE [LARGE SCALE GENOMIC DNA]</scope>
    <source>
        <strain evidence="1 2">DSM 21851</strain>
    </source>
</reference>
<gene>
    <name evidence="1" type="ORF">LX87_00424</name>
</gene>
<protein>
    <submittedName>
        <fullName evidence="1">Uncharacterized protein</fullName>
    </submittedName>
</protein>
<evidence type="ECO:0000313" key="1">
    <source>
        <dbReference type="EMBL" id="RAK02304.1"/>
    </source>
</evidence>
<proteinExistence type="predicted"/>
<dbReference type="EMBL" id="QLMC01000001">
    <property type="protein sequence ID" value="RAK02304.1"/>
    <property type="molecule type" value="Genomic_DNA"/>
</dbReference>